<dbReference type="InterPro" id="IPR029468">
    <property type="entry name" value="O-ag_pol_Wzy"/>
</dbReference>
<feature type="transmembrane region" description="Helical" evidence="1">
    <location>
        <begin position="262"/>
        <end position="280"/>
    </location>
</feature>
<keyword evidence="3" id="KW-1185">Reference proteome</keyword>
<sequence>MILRNTFILVYLLVTVAIFSFLDASISLWLSFFSNAVILSFFTYYHIFIEKFYSPFLSTYIVFNYLFFLVAPMSQVTTMTSMDIPIFSNNFPFEESLFIKTNFLISIFHITFFLFYVGAKSLIRQKNKKTSDVFKKSSLSILYLLVLLCILIILMNWSFILDELVRPNWLVSNYSVGDLLIRKKVLFLFPLSGVVLGLSFLKANKLNRQRFFLFLFAILLFLVFLILLKNPLTEKRNALGPIYLLLIFLFYPKFMNSNVKTTFLLFFSMIVAFPAIQFLTHVDYGFADLLSNPSLIFRKNDLNEGYMSLNYDAFINIGVVIEHVSFDGLSYGYQLLSALLFFVPRSIWSGKPDSSGLIVGNHVKDHYDFHFTNLANPYIAEGFLNFGIVGVIVMAIVLALVIVYFLTWLKSSDLLKKSVAFYFAMHLIFLLRGDFTNGYSYFIGTLFGLYIIPKLIIKLYCFVFKQKVWVSRKK</sequence>
<evidence type="ECO:0000313" key="3">
    <source>
        <dbReference type="Proteomes" id="UP000239002"/>
    </source>
</evidence>
<keyword evidence="1" id="KW-0812">Transmembrane</keyword>
<feature type="transmembrane region" description="Helical" evidence="1">
    <location>
        <begin position="383"/>
        <end position="407"/>
    </location>
</feature>
<gene>
    <name evidence="2" type="ORF">LY01_00529</name>
</gene>
<comment type="caution">
    <text evidence="2">The sequence shown here is derived from an EMBL/GenBank/DDBJ whole genome shotgun (WGS) entry which is preliminary data.</text>
</comment>
<dbReference type="EMBL" id="PTJE01000001">
    <property type="protein sequence ID" value="PPK96705.1"/>
    <property type="molecule type" value="Genomic_DNA"/>
</dbReference>
<dbReference type="Proteomes" id="UP000239002">
    <property type="component" value="Unassembled WGS sequence"/>
</dbReference>
<feature type="transmembrane region" description="Helical" evidence="1">
    <location>
        <begin position="180"/>
        <end position="201"/>
    </location>
</feature>
<evidence type="ECO:0000313" key="2">
    <source>
        <dbReference type="EMBL" id="PPK96705.1"/>
    </source>
</evidence>
<proteinExistence type="predicted"/>
<reference evidence="2 3" key="1">
    <citation type="submission" date="2018-02" db="EMBL/GenBank/DDBJ databases">
        <title>Genomic Encyclopedia of Archaeal and Bacterial Type Strains, Phase II (KMG-II): from individual species to whole genera.</title>
        <authorList>
            <person name="Goeker M."/>
        </authorList>
    </citation>
    <scope>NUCLEOTIDE SEQUENCE [LARGE SCALE GENOMIC DNA]</scope>
    <source>
        <strain evidence="2 3">DSM 16809</strain>
    </source>
</reference>
<organism evidence="2 3">
    <name type="scientific">Nonlabens xylanidelens</name>
    <dbReference type="NCBI Taxonomy" id="191564"/>
    <lineage>
        <taxon>Bacteria</taxon>
        <taxon>Pseudomonadati</taxon>
        <taxon>Bacteroidota</taxon>
        <taxon>Flavobacteriia</taxon>
        <taxon>Flavobacteriales</taxon>
        <taxon>Flavobacteriaceae</taxon>
        <taxon>Nonlabens</taxon>
    </lineage>
</organism>
<name>A0A2S6IRB5_9FLAO</name>
<dbReference type="AlphaFoldDB" id="A0A2S6IRB5"/>
<dbReference type="Pfam" id="PF14296">
    <property type="entry name" value="O-ag_pol_Wzy"/>
    <property type="match status" value="1"/>
</dbReference>
<accession>A0A2S6IRB5</accession>
<feature type="transmembrane region" description="Helical" evidence="1">
    <location>
        <begin position="7"/>
        <end position="22"/>
    </location>
</feature>
<feature type="transmembrane region" description="Helical" evidence="1">
    <location>
        <begin position="213"/>
        <end position="232"/>
    </location>
</feature>
<feature type="transmembrane region" description="Helical" evidence="1">
    <location>
        <begin position="140"/>
        <end position="160"/>
    </location>
</feature>
<feature type="transmembrane region" description="Helical" evidence="1">
    <location>
        <begin position="238"/>
        <end position="255"/>
    </location>
</feature>
<feature type="transmembrane region" description="Helical" evidence="1">
    <location>
        <begin position="57"/>
        <end position="77"/>
    </location>
</feature>
<feature type="transmembrane region" description="Helical" evidence="1">
    <location>
        <begin position="28"/>
        <end position="45"/>
    </location>
</feature>
<protein>
    <submittedName>
        <fullName evidence="2">Oligosaccharide repeat unit polymerase</fullName>
    </submittedName>
</protein>
<feature type="transmembrane region" description="Helical" evidence="1">
    <location>
        <begin position="441"/>
        <end position="464"/>
    </location>
</feature>
<dbReference type="OrthoDB" id="8229713at2"/>
<feature type="transmembrane region" description="Helical" evidence="1">
    <location>
        <begin position="419"/>
        <end position="435"/>
    </location>
</feature>
<feature type="transmembrane region" description="Helical" evidence="1">
    <location>
        <begin position="97"/>
        <end position="119"/>
    </location>
</feature>
<keyword evidence="1" id="KW-1133">Transmembrane helix</keyword>
<keyword evidence="1" id="KW-0472">Membrane</keyword>
<evidence type="ECO:0000256" key="1">
    <source>
        <dbReference type="SAM" id="Phobius"/>
    </source>
</evidence>